<dbReference type="InterPro" id="IPR004358">
    <property type="entry name" value="Sig_transdc_His_kin-like_C"/>
</dbReference>
<dbReference type="GO" id="GO:0006355">
    <property type="term" value="P:regulation of DNA-templated transcription"/>
    <property type="evidence" value="ECO:0007669"/>
    <property type="project" value="InterPro"/>
</dbReference>
<evidence type="ECO:0000259" key="12">
    <source>
        <dbReference type="PROSITE" id="PS50113"/>
    </source>
</evidence>
<dbReference type="InterPro" id="IPR036890">
    <property type="entry name" value="HATPase_C_sf"/>
</dbReference>
<dbReference type="PRINTS" id="PR00344">
    <property type="entry name" value="BCTRLSENSOR"/>
</dbReference>
<dbReference type="PANTHER" id="PTHR43065:SF42">
    <property type="entry name" value="TWO-COMPONENT SENSOR PPRA"/>
    <property type="match status" value="1"/>
</dbReference>
<evidence type="ECO:0000256" key="8">
    <source>
        <dbReference type="ARBA" id="ARBA00023012"/>
    </source>
</evidence>
<dbReference type="InterPro" id="IPR000700">
    <property type="entry name" value="PAS-assoc_C"/>
</dbReference>
<comment type="caution">
    <text evidence="13">The sequence shown here is derived from an EMBL/GenBank/DDBJ whole genome shotgun (WGS) entry which is preliminary data.</text>
</comment>
<dbReference type="RefSeq" id="WP_137732276.1">
    <property type="nucleotide sequence ID" value="NZ_BJCL01000003.1"/>
</dbReference>
<keyword evidence="5" id="KW-0547">Nucleotide-binding</keyword>
<keyword evidence="14" id="KW-1185">Reference proteome</keyword>
<dbReference type="Pfam" id="PF02518">
    <property type="entry name" value="HATPase_c"/>
    <property type="match status" value="1"/>
</dbReference>
<dbReference type="CDD" id="cd00130">
    <property type="entry name" value="PAS"/>
    <property type="match status" value="1"/>
</dbReference>
<dbReference type="InterPro" id="IPR003661">
    <property type="entry name" value="HisK_dim/P_dom"/>
</dbReference>
<accession>A0A480ALT0</accession>
<keyword evidence="8" id="KW-0902">Two-component regulatory system</keyword>
<evidence type="ECO:0000256" key="7">
    <source>
        <dbReference type="ARBA" id="ARBA00022840"/>
    </source>
</evidence>
<dbReference type="SUPFAM" id="SSF47384">
    <property type="entry name" value="Homodimeric domain of signal transducing histidine kinase"/>
    <property type="match status" value="1"/>
</dbReference>
<evidence type="ECO:0000259" key="11">
    <source>
        <dbReference type="PROSITE" id="PS50112"/>
    </source>
</evidence>
<evidence type="ECO:0000256" key="2">
    <source>
        <dbReference type="ARBA" id="ARBA00012438"/>
    </source>
</evidence>
<evidence type="ECO:0000256" key="3">
    <source>
        <dbReference type="ARBA" id="ARBA00022553"/>
    </source>
</evidence>
<dbReference type="InterPro" id="IPR000014">
    <property type="entry name" value="PAS"/>
</dbReference>
<dbReference type="SMART" id="SM00388">
    <property type="entry name" value="HisKA"/>
    <property type="match status" value="1"/>
</dbReference>
<dbReference type="InterPro" id="IPR005467">
    <property type="entry name" value="His_kinase_dom"/>
</dbReference>
<dbReference type="Proteomes" id="UP000301751">
    <property type="component" value="Unassembled WGS sequence"/>
</dbReference>
<dbReference type="SMART" id="SM00387">
    <property type="entry name" value="HATPase_c"/>
    <property type="match status" value="1"/>
</dbReference>
<dbReference type="GO" id="GO:0005524">
    <property type="term" value="F:ATP binding"/>
    <property type="evidence" value="ECO:0007669"/>
    <property type="project" value="UniProtKB-KW"/>
</dbReference>
<evidence type="ECO:0000256" key="4">
    <source>
        <dbReference type="ARBA" id="ARBA00022679"/>
    </source>
</evidence>
<dbReference type="OrthoDB" id="9177862at2"/>
<keyword evidence="4" id="KW-0808">Transferase</keyword>
<organism evidence="13 14">
    <name type="scientific">Pseudaquabacterium pictum</name>
    <dbReference type="NCBI Taxonomy" id="2315236"/>
    <lineage>
        <taxon>Bacteria</taxon>
        <taxon>Pseudomonadati</taxon>
        <taxon>Pseudomonadota</taxon>
        <taxon>Betaproteobacteria</taxon>
        <taxon>Burkholderiales</taxon>
        <taxon>Sphaerotilaceae</taxon>
        <taxon>Pseudaquabacterium</taxon>
    </lineage>
</organism>
<dbReference type="Gene3D" id="3.30.565.10">
    <property type="entry name" value="Histidine kinase-like ATPase, C-terminal domain"/>
    <property type="match status" value="1"/>
</dbReference>
<evidence type="ECO:0000259" key="10">
    <source>
        <dbReference type="PROSITE" id="PS50109"/>
    </source>
</evidence>
<feature type="region of interest" description="Disordered" evidence="9">
    <location>
        <begin position="440"/>
        <end position="465"/>
    </location>
</feature>
<evidence type="ECO:0000256" key="6">
    <source>
        <dbReference type="ARBA" id="ARBA00022777"/>
    </source>
</evidence>
<dbReference type="InterPro" id="IPR013767">
    <property type="entry name" value="PAS_fold"/>
</dbReference>
<evidence type="ECO:0000313" key="13">
    <source>
        <dbReference type="EMBL" id="GCL62524.1"/>
    </source>
</evidence>
<dbReference type="Pfam" id="PF00989">
    <property type="entry name" value="PAS"/>
    <property type="match status" value="1"/>
</dbReference>
<dbReference type="EC" id="2.7.13.3" evidence="2"/>
<dbReference type="SUPFAM" id="SSF55874">
    <property type="entry name" value="ATPase domain of HSP90 chaperone/DNA topoisomerase II/histidine kinase"/>
    <property type="match status" value="1"/>
</dbReference>
<dbReference type="InterPro" id="IPR036097">
    <property type="entry name" value="HisK_dim/P_sf"/>
</dbReference>
<evidence type="ECO:0000256" key="5">
    <source>
        <dbReference type="ARBA" id="ARBA00022741"/>
    </source>
</evidence>
<keyword evidence="3" id="KW-0597">Phosphoprotein</keyword>
<dbReference type="CDD" id="cd00082">
    <property type="entry name" value="HisKA"/>
    <property type="match status" value="1"/>
</dbReference>
<feature type="domain" description="PAS" evidence="11">
    <location>
        <begin position="61"/>
        <end position="114"/>
    </location>
</feature>
<dbReference type="Gene3D" id="1.10.287.130">
    <property type="match status" value="1"/>
</dbReference>
<dbReference type="InterPro" id="IPR003594">
    <property type="entry name" value="HATPase_dom"/>
</dbReference>
<dbReference type="PANTHER" id="PTHR43065">
    <property type="entry name" value="SENSOR HISTIDINE KINASE"/>
    <property type="match status" value="1"/>
</dbReference>
<dbReference type="Pfam" id="PF00512">
    <property type="entry name" value="HisKA"/>
    <property type="match status" value="1"/>
</dbReference>
<feature type="domain" description="Histidine kinase" evidence="10">
    <location>
        <begin position="215"/>
        <end position="455"/>
    </location>
</feature>
<dbReference type="NCBIfam" id="TIGR00229">
    <property type="entry name" value="sensory_box"/>
    <property type="match status" value="1"/>
</dbReference>
<reference evidence="14" key="1">
    <citation type="submission" date="2019-03" db="EMBL/GenBank/DDBJ databases">
        <title>Aquabacterium pictum sp.nov., the first bacteriochlorophyll a-containing freshwater bacterium in the genus Aquabacterium of the class Betaproteobacteria.</title>
        <authorList>
            <person name="Hirose S."/>
            <person name="Tank M."/>
            <person name="Hara E."/>
            <person name="Tamaki H."/>
            <person name="Takaichi S."/>
            <person name="Haruta S."/>
            <person name="Hanada S."/>
        </authorList>
    </citation>
    <scope>NUCLEOTIDE SEQUENCE [LARGE SCALE GENOMIC DNA]</scope>
    <source>
        <strain evidence="14">W35</strain>
    </source>
</reference>
<dbReference type="PROSITE" id="PS50109">
    <property type="entry name" value="HIS_KIN"/>
    <property type="match status" value="1"/>
</dbReference>
<evidence type="ECO:0000313" key="14">
    <source>
        <dbReference type="Proteomes" id="UP000301751"/>
    </source>
</evidence>
<dbReference type="EMBL" id="BJCL01000003">
    <property type="protein sequence ID" value="GCL62524.1"/>
    <property type="molecule type" value="Genomic_DNA"/>
</dbReference>
<comment type="catalytic activity">
    <reaction evidence="1">
        <text>ATP + protein L-histidine = ADP + protein N-phospho-L-histidine.</text>
        <dbReference type="EC" id="2.7.13.3"/>
    </reaction>
</comment>
<evidence type="ECO:0000256" key="9">
    <source>
        <dbReference type="SAM" id="MobiDB-lite"/>
    </source>
</evidence>
<protein>
    <recommendedName>
        <fullName evidence="2">histidine kinase</fullName>
        <ecNumber evidence="2">2.7.13.3</ecNumber>
    </recommendedName>
</protein>
<dbReference type="PROSITE" id="PS50113">
    <property type="entry name" value="PAC"/>
    <property type="match status" value="1"/>
</dbReference>
<sequence length="465" mass="50397">MPDGTLPSRTPDLTALLPGGTLDGVEESTWLDVIQKMDEVYSQLVRDEVALEEKNAELEQSHQFIFSVLSAMSDVLLVCDAQGRIVETNAALCELVGRGEADLHGTHVADLVVPGSAGADRLRELLATPALQRSGTVVEVALRDAQGQPVPVDLNGTPRMDARGRRVGLVFVGRPMAEIKRAYQQLHQAHEALKRTQQQLLHSEKMASLGRLVAGVAHELNNPISFVLGNVHALRKYTERLRAYLDAIHQAAPADEQAKLRARLRIDHLLDDLPSLMEGTLEGAQRTADIVQGLKRFSAMDRGERVRTDLNTVVERAIHWVSKGTARHLQVHWQPGAPCWVLGQAGQLLQVLMNLVQNGYDAALADSAAQPQVWIDIRSDSGTVRLTVSDNGSGIQPEHLSQVFDPFFTTKPVGAGTGLGLSISYGIVEQHGGRLQAANRPGGGATFTLELPSAGAPPQKEENPK</sequence>
<dbReference type="SMART" id="SM00091">
    <property type="entry name" value="PAS"/>
    <property type="match status" value="1"/>
</dbReference>
<dbReference type="Gene3D" id="3.30.450.20">
    <property type="entry name" value="PAS domain"/>
    <property type="match status" value="1"/>
</dbReference>
<name>A0A480ALT0_9BURK</name>
<dbReference type="SUPFAM" id="SSF55785">
    <property type="entry name" value="PYP-like sensor domain (PAS domain)"/>
    <property type="match status" value="1"/>
</dbReference>
<dbReference type="AlphaFoldDB" id="A0A480ALT0"/>
<dbReference type="PROSITE" id="PS50112">
    <property type="entry name" value="PAS"/>
    <property type="match status" value="1"/>
</dbReference>
<keyword evidence="7" id="KW-0067">ATP-binding</keyword>
<evidence type="ECO:0000256" key="1">
    <source>
        <dbReference type="ARBA" id="ARBA00000085"/>
    </source>
</evidence>
<gene>
    <name evidence="13" type="ORF">AQPW35_16050</name>
</gene>
<dbReference type="GO" id="GO:0000155">
    <property type="term" value="F:phosphorelay sensor kinase activity"/>
    <property type="evidence" value="ECO:0007669"/>
    <property type="project" value="InterPro"/>
</dbReference>
<proteinExistence type="predicted"/>
<feature type="domain" description="PAC" evidence="12">
    <location>
        <begin position="136"/>
        <end position="188"/>
    </location>
</feature>
<keyword evidence="6 13" id="KW-0418">Kinase</keyword>
<dbReference type="InterPro" id="IPR035965">
    <property type="entry name" value="PAS-like_dom_sf"/>
</dbReference>